<dbReference type="GO" id="GO:0003677">
    <property type="term" value="F:DNA binding"/>
    <property type="evidence" value="ECO:0007669"/>
    <property type="project" value="UniProtKB-KW"/>
</dbReference>
<keyword evidence="3" id="KW-1185">Reference proteome</keyword>
<dbReference type="EMBL" id="LFEH01000010">
    <property type="protein sequence ID" value="KMS81185.1"/>
    <property type="molecule type" value="Genomic_DNA"/>
</dbReference>
<dbReference type="Pfam" id="PF13560">
    <property type="entry name" value="HTH_31"/>
    <property type="match status" value="1"/>
</dbReference>
<gene>
    <name evidence="2" type="ORF">ACH49_04915</name>
</gene>
<dbReference type="InterPro" id="IPR010982">
    <property type="entry name" value="Lambda_DNA-bd_dom_sf"/>
</dbReference>
<evidence type="ECO:0000313" key="3">
    <source>
        <dbReference type="Proteomes" id="UP000037274"/>
    </source>
</evidence>
<dbReference type="PROSITE" id="PS50943">
    <property type="entry name" value="HTH_CROC1"/>
    <property type="match status" value="1"/>
</dbReference>
<accession>A0ABR5I434</accession>
<feature type="domain" description="HTH cro/C1-type" evidence="1">
    <location>
        <begin position="19"/>
        <end position="75"/>
    </location>
</feature>
<reference evidence="2 3" key="1">
    <citation type="submission" date="2015-06" db="EMBL/GenBank/DDBJ databases">
        <title>Draft genome sequence of Streptomyces leeuwenhoekii C58, which produces the novel lasso peptide, chaxapeptin.</title>
        <authorList>
            <person name="Yi Y."/>
            <person name="Hai D."/>
            <person name="Jaspars M."/>
            <person name="Sheng H."/>
            <person name="Rateb M.E."/>
            <person name="Bull A."/>
            <person name="Goodfellow M."/>
            <person name="Asenjo J.A."/>
            <person name="Ebel R."/>
        </authorList>
    </citation>
    <scope>NUCLEOTIDE SEQUENCE [LARGE SCALE GENOMIC DNA]</scope>
    <source>
        <strain evidence="2 3">C58</strain>
    </source>
</reference>
<dbReference type="CDD" id="cd00093">
    <property type="entry name" value="HTH_XRE"/>
    <property type="match status" value="1"/>
</dbReference>
<dbReference type="RefSeq" id="WP_048572045.1">
    <property type="nucleotide sequence ID" value="NZ_LFEH01000010.1"/>
</dbReference>
<proteinExistence type="predicted"/>
<comment type="caution">
    <text evidence="2">The sequence shown here is derived from an EMBL/GenBank/DDBJ whole genome shotgun (WGS) entry which is preliminary data.</text>
</comment>
<dbReference type="SMART" id="SM00530">
    <property type="entry name" value="HTH_XRE"/>
    <property type="match status" value="1"/>
</dbReference>
<dbReference type="Proteomes" id="UP000037274">
    <property type="component" value="Unassembled WGS sequence"/>
</dbReference>
<dbReference type="InterPro" id="IPR001387">
    <property type="entry name" value="Cro/C1-type_HTH"/>
</dbReference>
<protein>
    <submittedName>
        <fullName evidence="2">DNA-binding protein</fullName>
    </submittedName>
</protein>
<keyword evidence="2" id="KW-0238">DNA-binding</keyword>
<name>A0ABR5I434_STRLW</name>
<evidence type="ECO:0000313" key="2">
    <source>
        <dbReference type="EMBL" id="KMS81185.1"/>
    </source>
</evidence>
<dbReference type="SUPFAM" id="SSF47413">
    <property type="entry name" value="lambda repressor-like DNA-binding domains"/>
    <property type="match status" value="1"/>
</dbReference>
<organism evidence="2 3">
    <name type="scientific">Streptomyces leeuwenhoekii</name>
    <dbReference type="NCBI Taxonomy" id="1437453"/>
    <lineage>
        <taxon>Bacteria</taxon>
        <taxon>Bacillati</taxon>
        <taxon>Actinomycetota</taxon>
        <taxon>Actinomycetes</taxon>
        <taxon>Kitasatosporales</taxon>
        <taxon>Streptomycetaceae</taxon>
        <taxon>Streptomyces</taxon>
    </lineage>
</organism>
<sequence>MPSDATPDPTSSPTFGQRLQRARERKGRTRAYVADVMGHSVEWVKALEKDRIAMPGLPKLLRLAHALGVEDITELTGDDRIAAATYTKAEHGELPTIKRALTAYRLTTDDRAPEPADVLAARVRRTWRLWHDSDPRSAQGRTPAGHRTRVAQMLPSLLADAQHSSRALNGADRRRALVSLAQIYHLAQLFLSFQPAPDLVVLTGDRAMTAAQDADSPRAMAAAAWYVNHVHRDAGEAAEARVELAEEAAGLLPEREDPDDIARRGLLYLAVALSYAKTGQAGDAWRYWDKANTAAKRLGDDYAHPWLMFGRGVIDAYAITMWNDLVRPDKALEVANALDLSLIPSATRRSYHLIETARAHGQLGESAAAVAYLQRAFRESPETIQYNLHTRSVLPGLVKTGPRMVRDDAAELARELGVPV</sequence>
<evidence type="ECO:0000259" key="1">
    <source>
        <dbReference type="PROSITE" id="PS50943"/>
    </source>
</evidence>
<dbReference type="Gene3D" id="1.10.260.40">
    <property type="entry name" value="lambda repressor-like DNA-binding domains"/>
    <property type="match status" value="1"/>
</dbReference>